<protein>
    <submittedName>
        <fullName evidence="1">Uncharacterized protein</fullName>
    </submittedName>
</protein>
<keyword evidence="2" id="KW-1185">Reference proteome</keyword>
<dbReference type="OrthoDB" id="680500at2"/>
<organism evidence="1 2">
    <name type="scientific">Romboutsia weinsteinii</name>
    <dbReference type="NCBI Taxonomy" id="2020949"/>
    <lineage>
        <taxon>Bacteria</taxon>
        <taxon>Bacillati</taxon>
        <taxon>Bacillota</taxon>
        <taxon>Clostridia</taxon>
        <taxon>Peptostreptococcales</taxon>
        <taxon>Peptostreptococcaceae</taxon>
        <taxon>Romboutsia</taxon>
    </lineage>
</organism>
<dbReference type="InterPro" id="IPR021223">
    <property type="entry name" value="AbiGi"/>
</dbReference>
<sequence length="273" mass="32389">MSELNQIQTEGLVYKDRDKVILSVQSANSLFNFMRQTEYLKLILRNKAFIPRYYEEVIDYLGLDGVNKIAFPMTCFCDIHVQKIKFHCSNYGNIGIGMNKSWGIKNGIQPIHYINDKSRIFKELIDLFKIEDEDVNEQILEPYKNYLLEHLIFIKPLQGEMYRKDKYESTNFHDEKEWRYIPSIANDIDLPEVISDEIYMNQTAYNTFSKGILSYEKLWLKFEYSDIKYLLLENEADRYDIIQYINNEIDISIEEKFILASKIIILDSIGEDL</sequence>
<name>A0A371IY36_9FIRM</name>
<comment type="caution">
    <text evidence="1">The sequence shown here is derived from an EMBL/GenBank/DDBJ whole genome shotgun (WGS) entry which is preliminary data.</text>
</comment>
<gene>
    <name evidence="1" type="ORF">CHL78_018410</name>
</gene>
<evidence type="ECO:0000313" key="2">
    <source>
        <dbReference type="Proteomes" id="UP000215694"/>
    </source>
</evidence>
<dbReference type="RefSeq" id="WP_094367495.1">
    <property type="nucleotide sequence ID" value="NZ_NOJY02000076.1"/>
</dbReference>
<reference evidence="1 2" key="1">
    <citation type="journal article" date="2017" name="Genome Announc.">
        <title>Draft Genome Sequence of Romboutsia weinsteinii sp. nov. Strain CCRI-19649(T) Isolated from Surface Water.</title>
        <authorList>
            <person name="Maheux A.F."/>
            <person name="Boudreau D.K."/>
            <person name="Berube E."/>
            <person name="Boissinot M."/>
            <person name="Cantin P."/>
            <person name="Raymond F."/>
            <person name="Corbeil J."/>
            <person name="Omar R.F."/>
            <person name="Bergeron M.G."/>
        </authorList>
    </citation>
    <scope>NUCLEOTIDE SEQUENCE [LARGE SCALE GENOMIC DNA]</scope>
    <source>
        <strain evidence="1 2">CCRI-19649</strain>
    </source>
</reference>
<dbReference type="Pfam" id="PF10899">
    <property type="entry name" value="AbiGi"/>
    <property type="match status" value="1"/>
</dbReference>
<evidence type="ECO:0000313" key="1">
    <source>
        <dbReference type="EMBL" id="RDY25397.1"/>
    </source>
</evidence>
<dbReference type="EMBL" id="NOJY02000076">
    <property type="protein sequence ID" value="RDY25397.1"/>
    <property type="molecule type" value="Genomic_DNA"/>
</dbReference>
<dbReference type="Proteomes" id="UP000215694">
    <property type="component" value="Unassembled WGS sequence"/>
</dbReference>
<proteinExistence type="predicted"/>
<accession>A0A371IY36</accession>
<dbReference type="AlphaFoldDB" id="A0A371IY36"/>